<organism evidence="1 2">
    <name type="scientific">Inconstantimicrobium mannanitabidum</name>
    <dbReference type="NCBI Taxonomy" id="1604901"/>
    <lineage>
        <taxon>Bacteria</taxon>
        <taxon>Bacillati</taxon>
        <taxon>Bacillota</taxon>
        <taxon>Clostridia</taxon>
        <taxon>Eubacteriales</taxon>
        <taxon>Clostridiaceae</taxon>
        <taxon>Inconstantimicrobium</taxon>
    </lineage>
</organism>
<name>A0ACB5REK4_9CLOT</name>
<dbReference type="Proteomes" id="UP001058074">
    <property type="component" value="Unassembled WGS sequence"/>
</dbReference>
<keyword evidence="2" id="KW-1185">Reference proteome</keyword>
<evidence type="ECO:0000313" key="1">
    <source>
        <dbReference type="EMBL" id="GKX67713.1"/>
    </source>
</evidence>
<proteinExistence type="predicted"/>
<gene>
    <name evidence="1" type="ORF">rsdtw13_29710</name>
</gene>
<protein>
    <submittedName>
        <fullName evidence="1">Acetolactate synthase small subunit</fullName>
    </submittedName>
</protein>
<sequence length="173" mass="19224">MNTRVLSIIVSNYSGVLCRISSLFARRGYNIDSLSVGSTENPKFSRMTITVKADDDTVEQMIKQINKLEDVKRVVELNSSNSVVRELVLIKVAATEKTRAEINEIVNIFRCRIVDLSHESLTVLATGGESKISAIIDLMNKYGIQEMVRTGISALGRGEDSVHKDLGVEDYEE</sequence>
<comment type="caution">
    <text evidence="1">The sequence shown here is derived from an EMBL/GenBank/DDBJ whole genome shotgun (WGS) entry which is preliminary data.</text>
</comment>
<evidence type="ECO:0000313" key="2">
    <source>
        <dbReference type="Proteomes" id="UP001058074"/>
    </source>
</evidence>
<dbReference type="EMBL" id="BROD01000001">
    <property type="protein sequence ID" value="GKX67713.1"/>
    <property type="molecule type" value="Genomic_DNA"/>
</dbReference>
<accession>A0ACB5REK4</accession>
<reference evidence="1" key="1">
    <citation type="journal article" date="2025" name="Int. J. Syst. Evol. Microbiol.">
        <title>Inconstantimicrobium mannanitabidum sp. nov., a novel member of the family Clostridiaceae isolated from anoxic soil under the treatment of reductive soil disinfestation.</title>
        <authorList>
            <person name="Ueki A."/>
            <person name="Tonouchi A."/>
            <person name="Honma S."/>
            <person name="Kaku N."/>
            <person name="Ueki K."/>
        </authorList>
    </citation>
    <scope>NUCLEOTIDE SEQUENCE</scope>
    <source>
        <strain evidence="1">TW13</strain>
    </source>
</reference>